<dbReference type="AlphaFoldDB" id="A0AAW5N3D7"/>
<feature type="non-terminal residue" evidence="1">
    <location>
        <position position="63"/>
    </location>
</feature>
<reference evidence="1" key="1">
    <citation type="submission" date="2022-07" db="EMBL/GenBank/DDBJ databases">
        <title>Diversity of ethanolamine utilization by human commensal Escherichia coli.</title>
        <authorList>
            <person name="Jubelin G."/>
        </authorList>
    </citation>
    <scope>NUCLEOTIDE SEQUENCE</scope>
    <source>
        <strain evidence="1">S1</strain>
    </source>
</reference>
<comment type="caution">
    <text evidence="1">The sequence shown here is derived from an EMBL/GenBank/DDBJ whole genome shotgun (WGS) entry which is preliminary data.</text>
</comment>
<evidence type="ECO:0000313" key="2">
    <source>
        <dbReference type="Proteomes" id="UP001206878"/>
    </source>
</evidence>
<proteinExistence type="predicted"/>
<dbReference type="Proteomes" id="UP001206878">
    <property type="component" value="Unassembled WGS sequence"/>
</dbReference>
<organism evidence="1 2">
    <name type="scientific">Escherichia marmotae</name>
    <dbReference type="NCBI Taxonomy" id="1499973"/>
    <lineage>
        <taxon>Bacteria</taxon>
        <taxon>Pseudomonadati</taxon>
        <taxon>Pseudomonadota</taxon>
        <taxon>Gammaproteobacteria</taxon>
        <taxon>Enterobacterales</taxon>
        <taxon>Enterobacteriaceae</taxon>
        <taxon>Escherichia</taxon>
    </lineage>
</organism>
<dbReference type="EMBL" id="JANPXH010000998">
    <property type="protein sequence ID" value="MCR6679238.1"/>
    <property type="molecule type" value="Genomic_DNA"/>
</dbReference>
<sequence length="63" mass="6831">MEIADVRYARSGALSIAYQVLGDGPIDLVFAPFMVSTVFTRYVPLIEDSTNGLQRSRGSSCST</sequence>
<accession>A0AAW5N3D7</accession>
<evidence type="ECO:0000313" key="1">
    <source>
        <dbReference type="EMBL" id="MCR6679238.1"/>
    </source>
</evidence>
<gene>
    <name evidence="1" type="ORF">NVV43_27615</name>
</gene>
<name>A0AAW5N3D7_9ESCH</name>
<protein>
    <submittedName>
        <fullName evidence="1">Uncharacterized protein</fullName>
    </submittedName>
</protein>